<accession>A0A7Y6QBC2</accession>
<keyword evidence="1" id="KW-0802">TPR repeat</keyword>
<feature type="repeat" description="TPR" evidence="1">
    <location>
        <begin position="462"/>
        <end position="495"/>
    </location>
</feature>
<sequence length="623" mass="69667">MKFRLQTLGRLRLVDEDECDVAFPEKGLLILAQAIAGGHREQSRNDVAKLLWNEVVPSQAFVNLRKTISRVTARQEELGHTFLSFSPSTVRMEPDAIASDLDDIVGNDDQDALSRFRWAAEKFRDDFLKDLKSQGQALRDWIAQQRADHAALLRETLINAAEKASGPDRRLVRSTAVKLLERSPEDDDVRKILETALALEGRQYDARLLQRGSPQPMPATAAPLPVAANAPLAEIMGDMRPPRVVLLPPGAGNADATATLFAHSLIEDVTIGLCALRSVSVIAPYTAAQISLQADKASTYEQHAISYILDTRLTNEGSRQTLFTQLIFFANDEVIWADRFTLDDRGLMKSRQEIARQIAFAIASQVERNETMRKTYEGNGGSYRSYLLGQRYLKQLNLPEVRRARKSFREALTQNADLAPAMSGLARSYFVEWLLTARGDSELLALAEQHARDAIAIDDTLAAGYRELGVVKLYSRQFDESIEFHERAEALSPQHANVIASYADTLVQASRPDGGLRKIETAINLNPIAPDEYFWTAAGACYSLGQYDQALAYIDRMRDPTPADRLAAASWGMLGNRKKAGQYVRKTFEVHPDFNLEKWMAIVPFREEWQKAHYGEGLRKAGF</sequence>
<comment type="caution">
    <text evidence="2">The sequence shown here is derived from an EMBL/GenBank/DDBJ whole genome shotgun (WGS) entry which is preliminary data.</text>
</comment>
<keyword evidence="3" id="KW-1185">Reference proteome</keyword>
<dbReference type="InterPro" id="IPR019734">
    <property type="entry name" value="TPR_rpt"/>
</dbReference>
<dbReference type="RefSeq" id="WP_176355865.1">
    <property type="nucleotide sequence ID" value="NZ_JABWDU010000009.1"/>
</dbReference>
<evidence type="ECO:0000313" key="3">
    <source>
        <dbReference type="Proteomes" id="UP000520198"/>
    </source>
</evidence>
<organism evidence="2 3">
    <name type="scientific">Ensifer oleiphilus</name>
    <dbReference type="NCBI Taxonomy" id="2742698"/>
    <lineage>
        <taxon>Bacteria</taxon>
        <taxon>Pseudomonadati</taxon>
        <taxon>Pseudomonadota</taxon>
        <taxon>Alphaproteobacteria</taxon>
        <taxon>Hyphomicrobiales</taxon>
        <taxon>Rhizobiaceae</taxon>
        <taxon>Sinorhizobium/Ensifer group</taxon>
        <taxon>Ensifer</taxon>
    </lineage>
</organism>
<dbReference type="Proteomes" id="UP000520198">
    <property type="component" value="Unassembled WGS sequence"/>
</dbReference>
<gene>
    <name evidence="2" type="ORF">HT585_26915</name>
</gene>
<dbReference type="SUPFAM" id="SSF48452">
    <property type="entry name" value="TPR-like"/>
    <property type="match status" value="1"/>
</dbReference>
<dbReference type="AlphaFoldDB" id="A0A7Y6QBC2"/>
<dbReference type="InterPro" id="IPR011990">
    <property type="entry name" value="TPR-like_helical_dom_sf"/>
</dbReference>
<evidence type="ECO:0000256" key="1">
    <source>
        <dbReference type="PROSITE-ProRule" id="PRU00339"/>
    </source>
</evidence>
<dbReference type="PROSITE" id="PS50005">
    <property type="entry name" value="TPR"/>
    <property type="match status" value="1"/>
</dbReference>
<reference evidence="2 3" key="1">
    <citation type="submission" date="2020-06" db="EMBL/GenBank/DDBJ databases">
        <authorList>
            <person name="Grouzdev D.S."/>
        </authorList>
    </citation>
    <scope>NUCLEOTIDE SEQUENCE [LARGE SCALE GENOMIC DNA]</scope>
    <source>
        <strain evidence="2 3">HO-A22</strain>
    </source>
</reference>
<protein>
    <submittedName>
        <fullName evidence="2">SARP family transcriptional regulator</fullName>
    </submittedName>
</protein>
<dbReference type="EMBL" id="JABWDU010000009">
    <property type="protein sequence ID" value="NVD42508.1"/>
    <property type="molecule type" value="Genomic_DNA"/>
</dbReference>
<name>A0A7Y6QBC2_9HYPH</name>
<dbReference type="Gene3D" id="1.25.40.10">
    <property type="entry name" value="Tetratricopeptide repeat domain"/>
    <property type="match status" value="1"/>
</dbReference>
<proteinExistence type="predicted"/>
<evidence type="ECO:0000313" key="2">
    <source>
        <dbReference type="EMBL" id="NVD42508.1"/>
    </source>
</evidence>